<proteinExistence type="predicted"/>
<evidence type="ECO:0000256" key="1">
    <source>
        <dbReference type="SAM" id="MobiDB-lite"/>
    </source>
</evidence>
<accession>A0A557SZ57</accession>
<dbReference type="EMBL" id="VOAH01000001">
    <property type="protein sequence ID" value="TVP41876.1"/>
    <property type="molecule type" value="Genomic_DNA"/>
</dbReference>
<organism evidence="2 3">
    <name type="scientific">Candidatus Nitrosocosmicus arcticus</name>
    <dbReference type="NCBI Taxonomy" id="2035267"/>
    <lineage>
        <taxon>Archaea</taxon>
        <taxon>Nitrososphaerota</taxon>
        <taxon>Nitrososphaeria</taxon>
        <taxon>Nitrososphaerales</taxon>
        <taxon>Nitrososphaeraceae</taxon>
        <taxon>Candidatus Nitrosocosmicus</taxon>
    </lineage>
</organism>
<evidence type="ECO:0000313" key="3">
    <source>
        <dbReference type="Proteomes" id="UP000315289"/>
    </source>
</evidence>
<feature type="compositionally biased region" description="Basic and acidic residues" evidence="1">
    <location>
        <begin position="11"/>
        <end position="20"/>
    </location>
</feature>
<name>A0A557SZ57_9ARCH</name>
<gene>
    <name evidence="2" type="ORF">NARC_10282</name>
</gene>
<evidence type="ECO:0000313" key="2">
    <source>
        <dbReference type="EMBL" id="TVP41876.1"/>
    </source>
</evidence>
<comment type="caution">
    <text evidence="2">The sequence shown here is derived from an EMBL/GenBank/DDBJ whole genome shotgun (WGS) entry which is preliminary data.</text>
</comment>
<keyword evidence="3" id="KW-1185">Reference proteome</keyword>
<protein>
    <submittedName>
        <fullName evidence="2">Uncharacterized protein</fullName>
    </submittedName>
</protein>
<dbReference type="AlphaFoldDB" id="A0A557SZ57"/>
<sequence length="128" mass="15141">MISIFLNQENDDTKASRKDYPQSNRKGKYATSTENRRLVWEYIVWPLILKINRNYFTPKEYHVIRDKVSMEKNISTSKVSGGLVSLLLKGILTQDKEYYSIHYKLIPYLRIKSQLDYGTVLRETCSRK</sequence>
<feature type="region of interest" description="Disordered" evidence="1">
    <location>
        <begin position="1"/>
        <end position="30"/>
    </location>
</feature>
<dbReference type="RefSeq" id="WP_222424738.1">
    <property type="nucleotide sequence ID" value="NZ_ML675578.1"/>
</dbReference>
<dbReference type="Proteomes" id="UP000315289">
    <property type="component" value="Unassembled WGS sequence"/>
</dbReference>
<reference evidence="2 3" key="1">
    <citation type="journal article" date="2019" name="Front. Microbiol.">
        <title>Ammonia Oxidation by the Arctic Terrestrial Thaumarchaeote Candidatus Nitrosocosmicus arcticus Is Stimulated by Increasing Temperatures.</title>
        <authorList>
            <person name="Alves R.J.E."/>
            <person name="Kerou M."/>
            <person name="Zappe A."/>
            <person name="Bittner R."/>
            <person name="Abby S.S."/>
            <person name="Schmidt H.A."/>
            <person name="Pfeifer K."/>
            <person name="Schleper C."/>
        </authorList>
    </citation>
    <scope>NUCLEOTIDE SEQUENCE [LARGE SCALE GENOMIC DNA]</scope>
    <source>
        <strain evidence="2 3">Kfb</strain>
    </source>
</reference>